<dbReference type="Proteomes" id="UP000320475">
    <property type="component" value="Unassembled WGS sequence"/>
</dbReference>
<evidence type="ECO:0000256" key="3">
    <source>
        <dbReference type="SAM" id="SignalP"/>
    </source>
</evidence>
<feature type="chain" id="PRO_5036363055" evidence="3">
    <location>
        <begin position="22"/>
        <end position="300"/>
    </location>
</feature>
<dbReference type="EMBL" id="QEAM01000655">
    <property type="protein sequence ID" value="TPX37314.1"/>
    <property type="molecule type" value="Genomic_DNA"/>
</dbReference>
<evidence type="ECO:0000313" key="6">
    <source>
        <dbReference type="Proteomes" id="UP000317494"/>
    </source>
</evidence>
<feature type="signal peptide" evidence="3">
    <location>
        <begin position="1"/>
        <end position="21"/>
    </location>
</feature>
<accession>A0A507D743</accession>
<evidence type="ECO:0000256" key="1">
    <source>
        <dbReference type="SAM" id="MobiDB-lite"/>
    </source>
</evidence>
<feature type="transmembrane region" description="Helical" evidence="2">
    <location>
        <begin position="214"/>
        <end position="234"/>
    </location>
</feature>
<dbReference type="EMBL" id="QEAN01000119">
    <property type="protein sequence ID" value="TPX47276.1"/>
    <property type="molecule type" value="Genomic_DNA"/>
</dbReference>
<name>A0A507D743_9FUNG</name>
<sequence>MAGTVLWPLLLQSLLVAGTHPLHVHAIHALYQAYKFRKTCPPTESTTPHSKTILSILWIAFGGGTIAGIVLNQVPAWLTIPELLPIYLVAYVMVYWVPRVYDGLLSAAPLVEILFDVNDGLQRGYYLTSTIEAFKASSIQAAECMLGQIMISIIAMTFGGVTYSWAMIPGRALTLPCGDDAMVIGFASLVYILGTQYRILDGRLLIEALGGPHIMARSDITVLTVLIVVIGFLNRNRNRNRQPRQCAAGVGIVRVAQQQQQQQQQGRAESVVEDEHVSCAQGDGDDEAENKLKRSTRRRR</sequence>
<evidence type="ECO:0000313" key="7">
    <source>
        <dbReference type="Proteomes" id="UP000320475"/>
    </source>
</evidence>
<feature type="transmembrane region" description="Helical" evidence="2">
    <location>
        <begin position="145"/>
        <end position="166"/>
    </location>
</feature>
<comment type="caution">
    <text evidence="5">The sequence shown here is derived from an EMBL/GenBank/DDBJ whole genome shotgun (WGS) entry which is preliminary data.</text>
</comment>
<organism evidence="5 6">
    <name type="scientific">Synchytrium endobioticum</name>
    <dbReference type="NCBI Taxonomy" id="286115"/>
    <lineage>
        <taxon>Eukaryota</taxon>
        <taxon>Fungi</taxon>
        <taxon>Fungi incertae sedis</taxon>
        <taxon>Chytridiomycota</taxon>
        <taxon>Chytridiomycota incertae sedis</taxon>
        <taxon>Chytridiomycetes</taxon>
        <taxon>Synchytriales</taxon>
        <taxon>Synchytriaceae</taxon>
        <taxon>Synchytrium</taxon>
    </lineage>
</organism>
<keyword evidence="2" id="KW-0812">Transmembrane</keyword>
<feature type="region of interest" description="Disordered" evidence="1">
    <location>
        <begin position="261"/>
        <end position="300"/>
    </location>
</feature>
<keyword evidence="2" id="KW-0472">Membrane</keyword>
<reference evidence="6 7" key="1">
    <citation type="journal article" date="2019" name="Sci. Rep.">
        <title>Comparative genomics of chytrid fungi reveal insights into the obligate biotrophic and pathogenic lifestyle of Synchytrium endobioticum.</title>
        <authorList>
            <person name="van de Vossenberg B.T.L.H."/>
            <person name="Warris S."/>
            <person name="Nguyen H.D.T."/>
            <person name="van Gent-Pelzer M.P.E."/>
            <person name="Joly D.L."/>
            <person name="van de Geest H.C."/>
            <person name="Bonants P.J.M."/>
            <person name="Smith D.S."/>
            <person name="Levesque C.A."/>
            <person name="van der Lee T.A.J."/>
        </authorList>
    </citation>
    <scope>NUCLEOTIDE SEQUENCE [LARGE SCALE GENOMIC DNA]</scope>
    <source>
        <strain evidence="4 7">LEV6574</strain>
        <strain evidence="5 6">MB42</strain>
    </source>
</reference>
<keyword evidence="6" id="KW-1185">Reference proteome</keyword>
<dbReference type="Proteomes" id="UP000317494">
    <property type="component" value="Unassembled WGS sequence"/>
</dbReference>
<keyword evidence="3" id="KW-0732">Signal</keyword>
<proteinExistence type="predicted"/>
<evidence type="ECO:0000313" key="5">
    <source>
        <dbReference type="EMBL" id="TPX47276.1"/>
    </source>
</evidence>
<dbReference type="VEuPathDB" id="FungiDB:SeMB42_g03368"/>
<evidence type="ECO:0000256" key="2">
    <source>
        <dbReference type="SAM" id="Phobius"/>
    </source>
</evidence>
<keyword evidence="2" id="KW-1133">Transmembrane helix</keyword>
<protein>
    <submittedName>
        <fullName evidence="5">Uncharacterized protein</fullName>
    </submittedName>
</protein>
<evidence type="ECO:0000313" key="4">
    <source>
        <dbReference type="EMBL" id="TPX37314.1"/>
    </source>
</evidence>
<feature type="transmembrane region" description="Helical" evidence="2">
    <location>
        <begin position="83"/>
        <end position="101"/>
    </location>
</feature>
<gene>
    <name evidence="4" type="ORF">SeLEV6574_g07926</name>
    <name evidence="5" type="ORF">SeMB42_g03368</name>
</gene>
<feature type="transmembrane region" description="Helical" evidence="2">
    <location>
        <begin position="173"/>
        <end position="194"/>
    </location>
</feature>
<feature type="transmembrane region" description="Helical" evidence="2">
    <location>
        <begin position="53"/>
        <end position="71"/>
    </location>
</feature>
<dbReference type="OrthoDB" id="2105928at2759"/>
<dbReference type="AlphaFoldDB" id="A0A507D743"/>